<protein>
    <recommendedName>
        <fullName evidence="6">Nucleotide-diphospho-sugar transferase domain-containing protein</fullName>
    </recommendedName>
</protein>
<gene>
    <name evidence="4" type="ORF">WJX84_003950</name>
</gene>
<reference evidence="4 5" key="1">
    <citation type="journal article" date="2024" name="Nat. Commun.">
        <title>Phylogenomics reveals the evolutionary origins of lichenization in chlorophyte algae.</title>
        <authorList>
            <person name="Puginier C."/>
            <person name="Libourel C."/>
            <person name="Otte J."/>
            <person name="Skaloud P."/>
            <person name="Haon M."/>
            <person name="Grisel S."/>
            <person name="Petersen M."/>
            <person name="Berrin J.G."/>
            <person name="Delaux P.M."/>
            <person name="Dal Grande F."/>
            <person name="Keller J."/>
        </authorList>
    </citation>
    <scope>NUCLEOTIDE SEQUENCE [LARGE SCALE GENOMIC DNA]</scope>
    <source>
        <strain evidence="4 5">SAG 2523</strain>
    </source>
</reference>
<dbReference type="Pfam" id="PF00201">
    <property type="entry name" value="UDPGT"/>
    <property type="match status" value="1"/>
</dbReference>
<organism evidence="4 5">
    <name type="scientific">Apatococcus fuscideae</name>
    <dbReference type="NCBI Taxonomy" id="2026836"/>
    <lineage>
        <taxon>Eukaryota</taxon>
        <taxon>Viridiplantae</taxon>
        <taxon>Chlorophyta</taxon>
        <taxon>core chlorophytes</taxon>
        <taxon>Trebouxiophyceae</taxon>
        <taxon>Chlorellales</taxon>
        <taxon>Chlorellaceae</taxon>
        <taxon>Apatococcus</taxon>
    </lineage>
</organism>
<dbReference type="Pfam" id="PF20102">
    <property type="entry name" value="DUF6492"/>
    <property type="match status" value="1"/>
</dbReference>
<evidence type="ECO:0000313" key="4">
    <source>
        <dbReference type="EMBL" id="KAK9859838.1"/>
    </source>
</evidence>
<accession>A0AAW1SV07</accession>
<evidence type="ECO:0000256" key="1">
    <source>
        <dbReference type="ARBA" id="ARBA00022676"/>
    </source>
</evidence>
<dbReference type="InterPro" id="IPR050271">
    <property type="entry name" value="UDP-glycosyltransferase"/>
</dbReference>
<dbReference type="AlphaFoldDB" id="A0AAW1SV07"/>
<sequence length="729" mass="80928">MKRGHNFTMLLSSNDVLSRARFAREPFEGIRLTVFNGPTTVGTEKWLTSLARDPQQNLEKFRKDGMDITASLMADNATLAALRAARYDLVITDISSWPTQLLPQILDVPFVDALSCGILMPAFSTRFSVPNPIAYSLQLDFRQRMRNYLQYLLMRYVVMTLSSEPERQLTRSFGYLVDGSWISRSTSAATILGSDWALEYPLPLPPNVHLVGPLMAAPTKPLPEDLQAFLTAPFGSHPASQGLGIPGTVFVSLGTAVHLTEAELRGMAANLASLACPVLWKITSAELPGLEWHPDRFQGRKRKALLLSTRQTRSHRVTAFARAVHRGNCSSRCGRGDTVKLSIVLNFSHLTGAPAGWAGASATTLVTPVRLRPAADKRSYESTLPPPSASQLYFEYYRDPQSYWWNGWLTQQLLKLACAPFVTTPFYMLLDADVFAVRDFSARDLFEVQPCTDSSAICDAVRQWELRAKNDCHQSYDGANSQNLDWWINTAQSLQLEAPDVKSWNCTMGVTPQIFSTHIALQLGQYLSQRFQTCCWTGFLLDIGDRHNWRRGDEGLPWSTAWTEYALYFLFAFHSGLHDAFHVTVPNSKQHILQDTAVWDAAGYAKWDVCLDTLKLGRGYLSLVQSNIGLDPAKIWDKVSACLPPTAEHKASSVSQKESQVGELIRSEQASEGTGEASEGHGRDSRSESGGHVKALLAEDEGSSESVQAKPTLLLMHTKMNLRAAAHKL</sequence>
<name>A0AAW1SV07_9CHLO</name>
<keyword evidence="5" id="KW-1185">Reference proteome</keyword>
<feature type="region of interest" description="Disordered" evidence="3">
    <location>
        <begin position="647"/>
        <end position="692"/>
    </location>
</feature>
<dbReference type="EMBL" id="JALJOV010000863">
    <property type="protein sequence ID" value="KAK9859838.1"/>
    <property type="molecule type" value="Genomic_DNA"/>
</dbReference>
<dbReference type="InterPro" id="IPR002213">
    <property type="entry name" value="UDP_glucos_trans"/>
</dbReference>
<proteinExistence type="predicted"/>
<dbReference type="InterPro" id="IPR045499">
    <property type="entry name" value="DUF6492"/>
</dbReference>
<dbReference type="SUPFAM" id="SSF53756">
    <property type="entry name" value="UDP-Glycosyltransferase/glycogen phosphorylase"/>
    <property type="match status" value="1"/>
</dbReference>
<evidence type="ECO:0000256" key="2">
    <source>
        <dbReference type="ARBA" id="ARBA00022679"/>
    </source>
</evidence>
<keyword evidence="1" id="KW-0328">Glycosyltransferase</keyword>
<dbReference type="Gene3D" id="3.40.50.2000">
    <property type="entry name" value="Glycogen Phosphorylase B"/>
    <property type="match status" value="1"/>
</dbReference>
<feature type="compositionally biased region" description="Basic and acidic residues" evidence="3">
    <location>
        <begin position="678"/>
        <end position="691"/>
    </location>
</feature>
<evidence type="ECO:0008006" key="6">
    <source>
        <dbReference type="Google" id="ProtNLM"/>
    </source>
</evidence>
<evidence type="ECO:0000313" key="5">
    <source>
        <dbReference type="Proteomes" id="UP001485043"/>
    </source>
</evidence>
<evidence type="ECO:0000256" key="3">
    <source>
        <dbReference type="SAM" id="MobiDB-lite"/>
    </source>
</evidence>
<dbReference type="PANTHER" id="PTHR48043">
    <property type="entry name" value="EG:EG0003.4 PROTEIN-RELATED"/>
    <property type="match status" value="1"/>
</dbReference>
<dbReference type="PANTHER" id="PTHR48043:SF145">
    <property type="entry name" value="FI06409P-RELATED"/>
    <property type="match status" value="1"/>
</dbReference>
<comment type="caution">
    <text evidence="4">The sequence shown here is derived from an EMBL/GenBank/DDBJ whole genome shotgun (WGS) entry which is preliminary data.</text>
</comment>
<dbReference type="Proteomes" id="UP001485043">
    <property type="component" value="Unassembled WGS sequence"/>
</dbReference>
<keyword evidence="2" id="KW-0808">Transferase</keyword>
<dbReference type="GO" id="GO:0008194">
    <property type="term" value="F:UDP-glycosyltransferase activity"/>
    <property type="evidence" value="ECO:0007669"/>
    <property type="project" value="InterPro"/>
</dbReference>